<feature type="non-terminal residue" evidence="1">
    <location>
        <position position="151"/>
    </location>
</feature>
<dbReference type="Proteomes" id="UP000789405">
    <property type="component" value="Unassembled WGS sequence"/>
</dbReference>
<dbReference type="OrthoDB" id="2443756at2759"/>
<proteinExistence type="predicted"/>
<gene>
    <name evidence="1" type="ORF">DERYTH_LOCUS26401</name>
</gene>
<dbReference type="AlphaFoldDB" id="A0A9N9K9T3"/>
<name>A0A9N9K9T3_9GLOM</name>
<sequence>RLCKTTNSHLNNAKHTNEESNYERMNIKISNNIEPGYVIPNEDLFSKESNGKAFNREVFDDDKEFDDEEFDDKEFDDEVFDDEAFGSEKFDSKAFDNKEFDSEVFDEMSIDSTTETLSEESDKIIDEALNIEEMLSINGEFSSYFKNLTEV</sequence>
<protein>
    <submittedName>
        <fullName evidence="1">20419_t:CDS:1</fullName>
    </submittedName>
</protein>
<reference evidence="1" key="1">
    <citation type="submission" date="2021-06" db="EMBL/GenBank/DDBJ databases">
        <authorList>
            <person name="Kallberg Y."/>
            <person name="Tangrot J."/>
            <person name="Rosling A."/>
        </authorList>
    </citation>
    <scope>NUCLEOTIDE SEQUENCE</scope>
    <source>
        <strain evidence="1">MA453B</strain>
    </source>
</reference>
<accession>A0A9N9K9T3</accession>
<evidence type="ECO:0000313" key="2">
    <source>
        <dbReference type="Proteomes" id="UP000789405"/>
    </source>
</evidence>
<organism evidence="1 2">
    <name type="scientific">Dentiscutata erythropus</name>
    <dbReference type="NCBI Taxonomy" id="1348616"/>
    <lineage>
        <taxon>Eukaryota</taxon>
        <taxon>Fungi</taxon>
        <taxon>Fungi incertae sedis</taxon>
        <taxon>Mucoromycota</taxon>
        <taxon>Glomeromycotina</taxon>
        <taxon>Glomeromycetes</taxon>
        <taxon>Diversisporales</taxon>
        <taxon>Gigasporaceae</taxon>
        <taxon>Dentiscutata</taxon>
    </lineage>
</organism>
<comment type="caution">
    <text evidence="1">The sequence shown here is derived from an EMBL/GenBank/DDBJ whole genome shotgun (WGS) entry which is preliminary data.</text>
</comment>
<keyword evidence="2" id="KW-1185">Reference proteome</keyword>
<feature type="non-terminal residue" evidence="1">
    <location>
        <position position="1"/>
    </location>
</feature>
<dbReference type="EMBL" id="CAJVPY010054885">
    <property type="protein sequence ID" value="CAG8817173.1"/>
    <property type="molecule type" value="Genomic_DNA"/>
</dbReference>
<evidence type="ECO:0000313" key="1">
    <source>
        <dbReference type="EMBL" id="CAG8817173.1"/>
    </source>
</evidence>